<dbReference type="SUPFAM" id="SSF51905">
    <property type="entry name" value="FAD/NAD(P)-binding domain"/>
    <property type="match status" value="1"/>
</dbReference>
<feature type="binding site" evidence="8">
    <location>
        <begin position="176"/>
        <end position="178"/>
    </location>
    <ligand>
        <name>FAD</name>
        <dbReference type="ChEBI" id="CHEBI:57692"/>
    </ligand>
</feature>
<proteinExistence type="inferred from homology"/>
<dbReference type="Pfam" id="PF07992">
    <property type="entry name" value="Pyr_redox_2"/>
    <property type="match status" value="1"/>
</dbReference>
<dbReference type="KEGG" id="cap:CLDAP_38310"/>
<feature type="disulfide bond" description="Redox-active" evidence="9">
    <location>
        <begin position="79"/>
        <end position="84"/>
    </location>
</feature>
<evidence type="ECO:0000313" key="13">
    <source>
        <dbReference type="EMBL" id="BAM01871.1"/>
    </source>
</evidence>
<dbReference type="STRING" id="926550.CLDAP_38310"/>
<evidence type="ECO:0000256" key="1">
    <source>
        <dbReference type="ARBA" id="ARBA00007532"/>
    </source>
</evidence>
<dbReference type="PANTHER" id="PTHR43014:SF2">
    <property type="entry name" value="MERCURIC REDUCTASE"/>
    <property type="match status" value="1"/>
</dbReference>
<evidence type="ECO:0000256" key="2">
    <source>
        <dbReference type="ARBA" id="ARBA00022630"/>
    </source>
</evidence>
<organism evidence="13 14">
    <name type="scientific">Caldilinea aerophila (strain DSM 14535 / JCM 11387 / NBRC 104270 / STL-6-O1)</name>
    <dbReference type="NCBI Taxonomy" id="926550"/>
    <lineage>
        <taxon>Bacteria</taxon>
        <taxon>Bacillati</taxon>
        <taxon>Chloroflexota</taxon>
        <taxon>Caldilineae</taxon>
        <taxon>Caldilineales</taxon>
        <taxon>Caldilineaceae</taxon>
        <taxon>Caldilinea</taxon>
    </lineage>
</organism>
<dbReference type="PROSITE" id="PS00076">
    <property type="entry name" value="PYRIDINE_REDOX_1"/>
    <property type="match status" value="1"/>
</dbReference>
<dbReference type="AlphaFoldDB" id="I0I9D3"/>
<dbReference type="InterPro" id="IPR016156">
    <property type="entry name" value="FAD/NAD-linked_Rdtase_dimer_sf"/>
</dbReference>
<evidence type="ECO:0000256" key="10">
    <source>
        <dbReference type="RuleBase" id="RU003691"/>
    </source>
</evidence>
<feature type="binding site" evidence="8">
    <location>
        <position position="88"/>
    </location>
    <ligand>
        <name>FAD</name>
        <dbReference type="ChEBI" id="CHEBI:57692"/>
    </ligand>
</feature>
<dbReference type="PRINTS" id="PR00411">
    <property type="entry name" value="PNDRDTASEI"/>
</dbReference>
<evidence type="ECO:0000259" key="12">
    <source>
        <dbReference type="Pfam" id="PF07992"/>
    </source>
</evidence>
<dbReference type="InterPro" id="IPR008143">
    <property type="entry name" value="Ala_DH/PNT_CS2"/>
</dbReference>
<dbReference type="HOGENOM" id="CLU_016755_1_0_0"/>
<dbReference type="InterPro" id="IPR036188">
    <property type="entry name" value="FAD/NAD-bd_sf"/>
</dbReference>
<dbReference type="EMBL" id="AP012337">
    <property type="protein sequence ID" value="BAM01871.1"/>
    <property type="molecule type" value="Genomic_DNA"/>
</dbReference>
<evidence type="ECO:0000256" key="4">
    <source>
        <dbReference type="ARBA" id="ARBA00022857"/>
    </source>
</evidence>
<dbReference type="PRINTS" id="PR00368">
    <property type="entry name" value="FADPNR"/>
</dbReference>
<sequence>MNRMTYFQGYRPDETANSEANQRLLRNVRPSGWENPHPSGRYNLVVIGGGSAGLVAAIGAAGLGAKVALIERGLLGGDCLNVGCVPSKTILRSAKALGEIARAHRFGVQVEGVNVDFRKVMERMRHVRAEISEHDSVHRLVKLGIDVFLGEAHFTGPHTIEIDGQTLMFSKAVIATGSRPAVPPIPGLTEIGHLTNETIWDLTSLPPRLAVIGAGPIGAELAQAFRRFGSEVALFDVIPRLLGREDEEAAEVIRRVFEREGIALSLGSEIIQVSRKDDAKELVYKWKGETHALLVDEILVAAGRLPNLEGLNLEAADVAYHKRGIEVDDTLRTTNPDIYAAGDVASQFQFTHVADATARLVLQNALFPGPKKKLSNLIIPWVTYTDPEVAHVGMYAWEAEKAGIAVQTFVHAFAETDRGRTDGEEEGFVKIHVKKGTDNIVGATIVDRHAGELISEITVAMSGGLGLRHLATVIHPYPTKAEAIRKVADAYNRTRLTPTVTKLLKIWFNWQRR</sequence>
<dbReference type="FunFam" id="3.30.390.30:FF:000001">
    <property type="entry name" value="Dihydrolipoyl dehydrogenase"/>
    <property type="match status" value="1"/>
</dbReference>
<protein>
    <submittedName>
        <fullName evidence="13">Putative mercuric reductase</fullName>
    </submittedName>
</protein>
<keyword evidence="6" id="KW-1015">Disulfide bond</keyword>
<feature type="domain" description="FAD/NAD(P)-binding" evidence="12">
    <location>
        <begin position="42"/>
        <end position="356"/>
    </location>
</feature>
<evidence type="ECO:0000256" key="8">
    <source>
        <dbReference type="PIRSR" id="PIRSR000350-3"/>
    </source>
</evidence>
<dbReference type="SUPFAM" id="SSF55424">
    <property type="entry name" value="FAD/NAD-linked reductases, dimerisation (C-terminal) domain"/>
    <property type="match status" value="1"/>
</dbReference>
<keyword evidence="2 10" id="KW-0285">Flavoprotein</keyword>
<dbReference type="GO" id="GO:0016668">
    <property type="term" value="F:oxidoreductase activity, acting on a sulfur group of donors, NAD(P) as acceptor"/>
    <property type="evidence" value="ECO:0007669"/>
    <property type="project" value="InterPro"/>
</dbReference>
<dbReference type="GO" id="GO:0050660">
    <property type="term" value="F:flavin adenine dinucleotide binding"/>
    <property type="evidence" value="ECO:0007669"/>
    <property type="project" value="TreeGrafter"/>
</dbReference>
<name>I0I9D3_CALAS</name>
<dbReference type="NCBIfam" id="NF004991">
    <property type="entry name" value="PRK06370.1-3"/>
    <property type="match status" value="1"/>
</dbReference>
<evidence type="ECO:0000256" key="6">
    <source>
        <dbReference type="ARBA" id="ARBA00023157"/>
    </source>
</evidence>
<feature type="binding site" evidence="8">
    <location>
        <position position="303"/>
    </location>
    <ligand>
        <name>NAD(+)</name>
        <dbReference type="ChEBI" id="CHEBI:57540"/>
    </ligand>
</feature>
<evidence type="ECO:0000256" key="9">
    <source>
        <dbReference type="PIRSR" id="PIRSR000350-4"/>
    </source>
</evidence>
<dbReference type="InterPro" id="IPR004099">
    <property type="entry name" value="Pyr_nucl-diS_OxRdtase_dimer"/>
</dbReference>
<dbReference type="OrthoDB" id="9800167at2"/>
<evidence type="ECO:0000256" key="3">
    <source>
        <dbReference type="ARBA" id="ARBA00022827"/>
    </source>
</evidence>
<keyword evidence="4" id="KW-0521">NADP</keyword>
<dbReference type="PROSITE" id="PS00837">
    <property type="entry name" value="ALADH_PNT_2"/>
    <property type="match status" value="1"/>
</dbReference>
<keyword evidence="5 10" id="KW-0560">Oxidoreductase</keyword>
<evidence type="ECO:0000256" key="7">
    <source>
        <dbReference type="ARBA" id="ARBA00023284"/>
    </source>
</evidence>
<accession>I0I9D3</accession>
<gene>
    <name evidence="13" type="ordered locus">CLDAP_38310</name>
</gene>
<feature type="binding site" evidence="8">
    <location>
        <position position="343"/>
    </location>
    <ligand>
        <name>FAD</name>
        <dbReference type="ChEBI" id="CHEBI:57692"/>
    </ligand>
</feature>
<keyword evidence="7 10" id="KW-0676">Redox-active center</keyword>
<feature type="binding site" evidence="8">
    <location>
        <begin position="213"/>
        <end position="220"/>
    </location>
    <ligand>
        <name>NAD(+)</name>
        <dbReference type="ChEBI" id="CHEBI:57540"/>
    </ligand>
</feature>
<dbReference type="PIRSF" id="PIRSF000350">
    <property type="entry name" value="Mercury_reductase_MerA"/>
    <property type="match status" value="1"/>
</dbReference>
<evidence type="ECO:0000256" key="5">
    <source>
        <dbReference type="ARBA" id="ARBA00023002"/>
    </source>
</evidence>
<dbReference type="InterPro" id="IPR023753">
    <property type="entry name" value="FAD/NAD-binding_dom"/>
</dbReference>
<dbReference type="Pfam" id="PF02852">
    <property type="entry name" value="Pyr_redox_dim"/>
    <property type="match status" value="1"/>
</dbReference>
<keyword evidence="8" id="KW-0547">Nucleotide-binding</keyword>
<reference evidence="13 14" key="1">
    <citation type="submission" date="2012-02" db="EMBL/GenBank/DDBJ databases">
        <title>Complete genome sequence of Caldilinea aerophila DSM 14535 (= NBRC 102666).</title>
        <authorList>
            <person name="Oguchi A."/>
            <person name="Hosoyama A."/>
            <person name="Sekine M."/>
            <person name="Fukai R."/>
            <person name="Kato Y."/>
            <person name="Nakamura S."/>
            <person name="Hanada S."/>
            <person name="Yamazaki S."/>
            <person name="Fujita N."/>
        </authorList>
    </citation>
    <scope>NUCLEOTIDE SEQUENCE [LARGE SCALE GENOMIC DNA]</scope>
    <source>
        <strain evidence="14">DSM 14535 / JCM 11387 / NBRC 104270 / STL-6-O1</strain>
    </source>
</reference>
<dbReference type="PANTHER" id="PTHR43014">
    <property type="entry name" value="MERCURIC REDUCTASE"/>
    <property type="match status" value="1"/>
</dbReference>
<dbReference type="RefSeq" id="WP_014435094.1">
    <property type="nucleotide sequence ID" value="NC_017079.1"/>
</dbReference>
<dbReference type="Proteomes" id="UP000007880">
    <property type="component" value="Chromosome"/>
</dbReference>
<dbReference type="Gene3D" id="3.50.50.60">
    <property type="entry name" value="FAD/NAD(P)-binding domain"/>
    <property type="match status" value="2"/>
</dbReference>
<evidence type="ECO:0000259" key="11">
    <source>
        <dbReference type="Pfam" id="PF02852"/>
    </source>
</evidence>
<keyword evidence="8" id="KW-0520">NAD</keyword>
<dbReference type="PATRIC" id="fig|926550.5.peg.4127"/>
<dbReference type="GO" id="GO:0003955">
    <property type="term" value="F:NAD(P)H dehydrogenase (quinone) activity"/>
    <property type="evidence" value="ECO:0007669"/>
    <property type="project" value="TreeGrafter"/>
</dbReference>
<dbReference type="Gene3D" id="3.30.390.30">
    <property type="match status" value="1"/>
</dbReference>
<keyword evidence="3 8" id="KW-0274">FAD</keyword>
<dbReference type="InterPro" id="IPR012999">
    <property type="entry name" value="Pyr_OxRdtase_I_AS"/>
</dbReference>
<dbReference type="eggNOG" id="COG1249">
    <property type="taxonomic scope" value="Bacteria"/>
</dbReference>
<dbReference type="InterPro" id="IPR001100">
    <property type="entry name" value="Pyr_nuc-diS_OxRdtase"/>
</dbReference>
<evidence type="ECO:0000313" key="14">
    <source>
        <dbReference type="Proteomes" id="UP000007880"/>
    </source>
</evidence>
<comment type="cofactor">
    <cofactor evidence="8">
        <name>FAD</name>
        <dbReference type="ChEBI" id="CHEBI:57692"/>
    </cofactor>
    <text evidence="8">Binds 1 FAD per subunit.</text>
</comment>
<keyword evidence="14" id="KW-1185">Reference proteome</keyword>
<feature type="domain" description="Pyridine nucleotide-disulphide oxidoreductase dimerisation" evidence="11">
    <location>
        <begin position="379"/>
        <end position="486"/>
    </location>
</feature>
<comment type="similarity">
    <text evidence="1 10">Belongs to the class-I pyridine nucleotide-disulfide oxidoreductase family.</text>
</comment>